<dbReference type="EMBL" id="JXNT01000006">
    <property type="protein sequence ID" value="ODM18347.1"/>
    <property type="molecule type" value="Genomic_DNA"/>
</dbReference>
<feature type="active site" description="Proton donor" evidence="13">
    <location>
        <position position="540"/>
    </location>
</feature>
<keyword evidence="9 14" id="KW-0274">FAD</keyword>
<evidence type="ECO:0000256" key="6">
    <source>
        <dbReference type="ARBA" id="ARBA00022512"/>
    </source>
</evidence>
<comment type="cofactor">
    <cofactor evidence="1 14">
        <name>FAD</name>
        <dbReference type="ChEBI" id="CHEBI:57692"/>
    </cofactor>
</comment>
<dbReference type="GO" id="GO:0050660">
    <property type="term" value="F:flavin adenine dinucleotide binding"/>
    <property type="evidence" value="ECO:0007669"/>
    <property type="project" value="InterPro"/>
</dbReference>
<dbReference type="PIRSF" id="PIRSF000137">
    <property type="entry name" value="Alcohol_oxidase"/>
    <property type="match status" value="1"/>
</dbReference>
<feature type="active site" description="Proton acceptor" evidence="13">
    <location>
        <position position="583"/>
    </location>
</feature>
<evidence type="ECO:0000256" key="14">
    <source>
        <dbReference type="PIRSR" id="PIRSR000137-2"/>
    </source>
</evidence>
<evidence type="ECO:0000256" key="7">
    <source>
        <dbReference type="ARBA" id="ARBA00022530"/>
    </source>
</evidence>
<protein>
    <recommendedName>
        <fullName evidence="12">glucose oxidase</fullName>
        <ecNumber evidence="12">1.1.3.4</ecNumber>
    </recommendedName>
</protein>
<dbReference type="InterPro" id="IPR036188">
    <property type="entry name" value="FAD/NAD-bd_sf"/>
</dbReference>
<evidence type="ECO:0000259" key="18">
    <source>
        <dbReference type="PROSITE" id="PS00624"/>
    </source>
</evidence>
<reference evidence="19 20" key="1">
    <citation type="journal article" date="2016" name="BMC Genomics">
        <title>Comparative genomic and transcriptomic analyses of the Fuzhuan brick tea-fermentation fungus Aspergillus cristatus.</title>
        <authorList>
            <person name="Ge Y."/>
            <person name="Wang Y."/>
            <person name="Liu Y."/>
            <person name="Tan Y."/>
            <person name="Ren X."/>
            <person name="Zhang X."/>
            <person name="Hyde K.D."/>
            <person name="Liu Y."/>
            <person name="Liu Z."/>
        </authorList>
    </citation>
    <scope>NUCLEOTIDE SEQUENCE [LARGE SCALE GENOMIC DNA]</scope>
    <source>
        <strain evidence="19 20">GZAAS20.1005</strain>
    </source>
</reference>
<evidence type="ECO:0000259" key="17">
    <source>
        <dbReference type="PROSITE" id="PS00623"/>
    </source>
</evidence>
<evidence type="ECO:0000256" key="10">
    <source>
        <dbReference type="ARBA" id="ARBA00023002"/>
    </source>
</evidence>
<feature type="domain" description="Glucose-methanol-choline oxidoreductase N-terminal" evidence="18">
    <location>
        <begin position="313"/>
        <end position="327"/>
    </location>
</feature>
<feature type="chain" id="PRO_5012610750" description="glucose oxidase" evidence="16">
    <location>
        <begin position="16"/>
        <end position="607"/>
    </location>
</feature>
<evidence type="ECO:0000256" key="16">
    <source>
        <dbReference type="SAM" id="SignalP"/>
    </source>
</evidence>
<gene>
    <name evidence="19" type="ORF">SI65_06218</name>
</gene>
<comment type="subcellular location">
    <subcellularLocation>
        <location evidence="2">Secreted</location>
        <location evidence="2">Cell wall</location>
    </subcellularLocation>
    <subcellularLocation>
        <location evidence="3">Secreted</location>
        <location evidence="3">Extracellular space</location>
        <location evidence="3">Extracellular matrix</location>
    </subcellularLocation>
</comment>
<comment type="subunit">
    <text evidence="5">Homodimer.</text>
</comment>
<dbReference type="InterPro" id="IPR007867">
    <property type="entry name" value="GMC_OxRtase_C"/>
</dbReference>
<evidence type="ECO:0000256" key="9">
    <source>
        <dbReference type="ARBA" id="ARBA00022827"/>
    </source>
</evidence>
<keyword evidence="16" id="KW-0732">Signal</keyword>
<dbReference type="Gene3D" id="3.30.560.10">
    <property type="entry name" value="Glucose Oxidase, domain 3"/>
    <property type="match status" value="1"/>
</dbReference>
<evidence type="ECO:0000256" key="5">
    <source>
        <dbReference type="ARBA" id="ARBA00011738"/>
    </source>
</evidence>
<comment type="catalytic activity">
    <reaction evidence="11">
        <text>beta-D-glucose + O2 = D-glucono-1,5-lactone + H2O2</text>
        <dbReference type="Rhea" id="RHEA:11428"/>
        <dbReference type="ChEBI" id="CHEBI:15379"/>
        <dbReference type="ChEBI" id="CHEBI:15903"/>
        <dbReference type="ChEBI" id="CHEBI:16217"/>
        <dbReference type="ChEBI" id="CHEBI:16240"/>
        <dbReference type="EC" id="1.1.3.4"/>
    </reaction>
    <physiologicalReaction direction="left-to-right" evidence="11">
        <dbReference type="Rhea" id="RHEA:11429"/>
    </physiologicalReaction>
</comment>
<proteinExistence type="inferred from homology"/>
<keyword evidence="10" id="KW-0560">Oxidoreductase</keyword>
<dbReference type="PROSITE" id="PS00624">
    <property type="entry name" value="GMC_OXRED_2"/>
    <property type="match status" value="1"/>
</dbReference>
<dbReference type="EC" id="1.1.3.4" evidence="12"/>
<evidence type="ECO:0000256" key="13">
    <source>
        <dbReference type="PIRSR" id="PIRSR000137-1"/>
    </source>
</evidence>
<keyword evidence="8 15" id="KW-0285">Flavoprotein</keyword>
<feature type="binding site" evidence="14">
    <location>
        <position position="272"/>
    </location>
    <ligand>
        <name>FAD</name>
        <dbReference type="ChEBI" id="CHEBI:57692"/>
    </ligand>
</feature>
<name>A0A1E3BBK7_ASPCR</name>
<evidence type="ECO:0000256" key="12">
    <source>
        <dbReference type="ARBA" id="ARBA00049722"/>
    </source>
</evidence>
<dbReference type="Pfam" id="PF00732">
    <property type="entry name" value="GMC_oxred_N"/>
    <property type="match status" value="1"/>
</dbReference>
<dbReference type="VEuPathDB" id="FungiDB:SI65_06218"/>
<evidence type="ECO:0000256" key="4">
    <source>
        <dbReference type="ARBA" id="ARBA00010790"/>
    </source>
</evidence>
<feature type="binding site" evidence="14">
    <location>
        <position position="573"/>
    </location>
    <ligand>
        <name>FAD</name>
        <dbReference type="ChEBI" id="CHEBI:57692"/>
    </ligand>
</feature>
<dbReference type="Proteomes" id="UP000094569">
    <property type="component" value="Unassembled WGS sequence"/>
</dbReference>
<evidence type="ECO:0000256" key="15">
    <source>
        <dbReference type="RuleBase" id="RU003968"/>
    </source>
</evidence>
<keyword evidence="6" id="KW-0134">Cell wall</keyword>
<dbReference type="Gene3D" id="3.50.50.60">
    <property type="entry name" value="FAD/NAD(P)-binding domain"/>
    <property type="match status" value="1"/>
</dbReference>
<evidence type="ECO:0000256" key="11">
    <source>
        <dbReference type="ARBA" id="ARBA00049435"/>
    </source>
</evidence>
<feature type="signal peptide" evidence="16">
    <location>
        <begin position="1"/>
        <end position="15"/>
    </location>
</feature>
<dbReference type="InterPro" id="IPR012132">
    <property type="entry name" value="GMC_OxRdtase"/>
</dbReference>
<dbReference type="PANTHER" id="PTHR11552">
    <property type="entry name" value="GLUCOSE-METHANOL-CHOLINE GMC OXIDOREDUCTASE"/>
    <property type="match status" value="1"/>
</dbReference>
<feature type="domain" description="Glucose-methanol-choline oxidoreductase N-terminal" evidence="17">
    <location>
        <begin position="119"/>
        <end position="142"/>
    </location>
</feature>
<dbReference type="GO" id="GO:0046562">
    <property type="term" value="F:beta-D-glucose oxidase activity"/>
    <property type="evidence" value="ECO:0007669"/>
    <property type="project" value="UniProtKB-EC"/>
</dbReference>
<organism evidence="19 20">
    <name type="scientific">Aspergillus cristatus</name>
    <name type="common">Chinese Fuzhuan brick tea-fermentation fungus</name>
    <name type="synonym">Eurotium cristatum</name>
    <dbReference type="NCBI Taxonomy" id="573508"/>
    <lineage>
        <taxon>Eukaryota</taxon>
        <taxon>Fungi</taxon>
        <taxon>Dikarya</taxon>
        <taxon>Ascomycota</taxon>
        <taxon>Pezizomycotina</taxon>
        <taxon>Eurotiomycetes</taxon>
        <taxon>Eurotiomycetidae</taxon>
        <taxon>Eurotiales</taxon>
        <taxon>Aspergillaceae</taxon>
        <taxon>Aspergillus</taxon>
        <taxon>Aspergillus subgen. Aspergillus</taxon>
    </lineage>
</organism>
<dbReference type="OrthoDB" id="269227at2759"/>
<dbReference type="SUPFAM" id="SSF51905">
    <property type="entry name" value="FAD/NAD(P)-binding domain"/>
    <property type="match status" value="1"/>
</dbReference>
<dbReference type="InterPro" id="IPR027424">
    <property type="entry name" value="Glucose_Oxidase_domain_2"/>
</dbReference>
<keyword evidence="20" id="KW-1185">Reference proteome</keyword>
<evidence type="ECO:0000313" key="20">
    <source>
        <dbReference type="Proteomes" id="UP000094569"/>
    </source>
</evidence>
<dbReference type="Pfam" id="PF05199">
    <property type="entry name" value="GMC_oxred_C"/>
    <property type="match status" value="1"/>
</dbReference>
<keyword evidence="7" id="KW-0964">Secreted</keyword>
<accession>A0A1E3BBK7</accession>
<evidence type="ECO:0000313" key="19">
    <source>
        <dbReference type="EMBL" id="ODM18347.1"/>
    </source>
</evidence>
<keyword evidence="7" id="KW-0272">Extracellular matrix</keyword>
<comment type="caution">
    <text evidence="19">The sequence shown here is derived from an EMBL/GenBank/DDBJ whole genome shotgun (WGS) entry which is preliminary data.</text>
</comment>
<dbReference type="InterPro" id="IPR000172">
    <property type="entry name" value="GMC_OxRdtase_N"/>
</dbReference>
<dbReference type="STRING" id="573508.A0A1E3BBK7"/>
<dbReference type="Gene3D" id="4.10.450.10">
    <property type="entry name" value="Glucose Oxidase, domain 2"/>
    <property type="match status" value="1"/>
</dbReference>
<comment type="similarity">
    <text evidence="4 15">Belongs to the GMC oxidoreductase family.</text>
</comment>
<evidence type="ECO:0000256" key="2">
    <source>
        <dbReference type="ARBA" id="ARBA00004191"/>
    </source>
</evidence>
<sequence length="607" mass="67289">MRPLLWSLFLSVATALPKFPRDHLGVEPQLLTDPTVLANTTVDYIIAGGGLTGLTVAARLTEDPNIKVLVIESGYFESNRGPIIEDLNRYGEIFGTEVDHAFETVQLAVNNRTEIIRSGNGLGGSTLINGGTWTRPHKVQVDSWETVFGNQGWNWDDLLPYMLKIEKARPPNQRQIEAGHYFNPQCHGFNGSVHAGPRDTGEPYSPIMRALMDTVSAEGVPVRKDLCCGDPHGVSMFLNTLYPSQIRADAAREYLVPNYHRPNFQVLTGQRVGKVLLDKTVPGSPKAIGVEFGTHRTRKYEAYARREVLLAAGSTISPTILEYSGIGMKSVLDSVGIEQVVELPVGVNLQDQTTLHVESRITPAGAGQGQAAYFATFNETFGDFAPQAHELLNTKLDQWAEEVVARGGFHNATALRIQYENYRNWLVNNNVAFSELFLDTAGKISFDVWDLIPFTRGYVHIADKDPYLRRLYNNPQYFLNELDVLGEAAASKLARELSSKGAMAQYYAGETVPGFDQLPADASLRDWAKYVKDRFRPNYHAVSTCAMMSKELGGVVDSAARVYDVERLRVVDGSIPPTQVSSHVMTVFYGMAEKIAEAILQDYHARK</sequence>
<dbReference type="PROSITE" id="PS00623">
    <property type="entry name" value="GMC_OXRED_1"/>
    <property type="match status" value="1"/>
</dbReference>
<dbReference type="AlphaFoldDB" id="A0A1E3BBK7"/>
<dbReference type="PANTHER" id="PTHR11552:SF201">
    <property type="entry name" value="GLUCOSE-METHANOL-CHOLINE OXIDOREDUCTASE N-TERMINAL DOMAIN-CONTAINING PROTEIN"/>
    <property type="match status" value="1"/>
</dbReference>
<dbReference type="SUPFAM" id="SSF54373">
    <property type="entry name" value="FAD-linked reductases, C-terminal domain"/>
    <property type="match status" value="1"/>
</dbReference>
<evidence type="ECO:0000256" key="1">
    <source>
        <dbReference type="ARBA" id="ARBA00001974"/>
    </source>
</evidence>
<evidence type="ECO:0000256" key="3">
    <source>
        <dbReference type="ARBA" id="ARBA00004498"/>
    </source>
</evidence>
<evidence type="ECO:0000256" key="8">
    <source>
        <dbReference type="ARBA" id="ARBA00022630"/>
    </source>
</evidence>